<dbReference type="InterPro" id="IPR036640">
    <property type="entry name" value="ABC1_TM_sf"/>
</dbReference>
<organism evidence="5 6">
    <name type="scientific">Rotaria magnacalcarata</name>
    <dbReference type="NCBI Taxonomy" id="392030"/>
    <lineage>
        <taxon>Eukaryota</taxon>
        <taxon>Metazoa</taxon>
        <taxon>Spiralia</taxon>
        <taxon>Gnathifera</taxon>
        <taxon>Rotifera</taxon>
        <taxon>Eurotatoria</taxon>
        <taxon>Bdelloidea</taxon>
        <taxon>Philodinida</taxon>
        <taxon>Philodinidae</taxon>
        <taxon>Rotaria</taxon>
    </lineage>
</organism>
<name>A0A819GRV5_9BILA</name>
<dbReference type="Gene3D" id="1.20.1560.10">
    <property type="entry name" value="ABC transporter type 1, transmembrane domain"/>
    <property type="match status" value="1"/>
</dbReference>
<dbReference type="SUPFAM" id="SSF90123">
    <property type="entry name" value="ABC transporter transmembrane region"/>
    <property type="match status" value="1"/>
</dbReference>
<proteinExistence type="predicted"/>
<reference evidence="5" key="1">
    <citation type="submission" date="2021-02" db="EMBL/GenBank/DDBJ databases">
        <authorList>
            <person name="Nowell W R."/>
        </authorList>
    </citation>
    <scope>NUCLEOTIDE SEQUENCE</scope>
</reference>
<dbReference type="GO" id="GO:0005524">
    <property type="term" value="F:ATP binding"/>
    <property type="evidence" value="ECO:0007669"/>
    <property type="project" value="InterPro"/>
</dbReference>
<accession>A0A819GRV5</accession>
<evidence type="ECO:0000313" key="5">
    <source>
        <dbReference type="EMBL" id="CAF3888094.1"/>
    </source>
</evidence>
<keyword evidence="2 4" id="KW-1133">Transmembrane helix</keyword>
<evidence type="ECO:0000313" key="6">
    <source>
        <dbReference type="Proteomes" id="UP000663866"/>
    </source>
</evidence>
<feature type="non-terminal residue" evidence="5">
    <location>
        <position position="1"/>
    </location>
</feature>
<keyword evidence="6" id="KW-1185">Reference proteome</keyword>
<gene>
    <name evidence="5" type="ORF">OVN521_LOCUS8831</name>
</gene>
<dbReference type="AlphaFoldDB" id="A0A819GRV5"/>
<feature type="transmembrane region" description="Helical" evidence="4">
    <location>
        <begin position="185"/>
        <end position="206"/>
    </location>
</feature>
<dbReference type="GO" id="GO:0016020">
    <property type="term" value="C:membrane"/>
    <property type="evidence" value="ECO:0007669"/>
    <property type="project" value="InterPro"/>
</dbReference>
<evidence type="ECO:0000256" key="3">
    <source>
        <dbReference type="ARBA" id="ARBA00023136"/>
    </source>
</evidence>
<keyword evidence="1 4" id="KW-0812">Transmembrane</keyword>
<keyword evidence="3 4" id="KW-0472">Membrane</keyword>
<protein>
    <submittedName>
        <fullName evidence="5">Uncharacterized protein</fullName>
    </submittedName>
</protein>
<comment type="caution">
    <text evidence="5">The sequence shown here is derived from an EMBL/GenBank/DDBJ whole genome shotgun (WGS) entry which is preliminary data.</text>
</comment>
<feature type="transmembrane region" description="Helical" evidence="4">
    <location>
        <begin position="86"/>
        <end position="109"/>
    </location>
</feature>
<evidence type="ECO:0000256" key="1">
    <source>
        <dbReference type="ARBA" id="ARBA00022692"/>
    </source>
</evidence>
<dbReference type="EMBL" id="CAJOBG010001041">
    <property type="protein sequence ID" value="CAF3888094.1"/>
    <property type="molecule type" value="Genomic_DNA"/>
</dbReference>
<dbReference type="Proteomes" id="UP000663866">
    <property type="component" value="Unassembled WGS sequence"/>
</dbReference>
<sequence>ETSIMEETQSLIEHAHTALRSSDTSKINLNMANMYDMNGLSIIRCFGVREKRGEYSKLHEDDTITPKRSSVGFFELFRYADRIDRILIFVGICCGIIDACCFTGIFILFGQLTGTFIEHTFSDSCSVKKQNLSIFDIGEPQCQLGINLVSTNSAHIQKLCSNMSQLSTPNLPLTPAFRMQAMTHIYWLLGICTIEFIFVFMEYLIFSTTAHRQISRMGVHLLDSLIHRVC</sequence>
<evidence type="ECO:0000256" key="2">
    <source>
        <dbReference type="ARBA" id="ARBA00022989"/>
    </source>
</evidence>
<evidence type="ECO:0000256" key="4">
    <source>
        <dbReference type="SAM" id="Phobius"/>
    </source>
</evidence>